<dbReference type="SMART" id="SM00331">
    <property type="entry name" value="PP2C_SIG"/>
    <property type="match status" value="1"/>
</dbReference>
<evidence type="ECO:0000256" key="1">
    <source>
        <dbReference type="ARBA" id="ARBA00022801"/>
    </source>
</evidence>
<dbReference type="SMART" id="SM00448">
    <property type="entry name" value="REC"/>
    <property type="match status" value="1"/>
</dbReference>
<dbReference type="InterPro" id="IPR052016">
    <property type="entry name" value="Bact_Sigma-Reg"/>
</dbReference>
<dbReference type="Pfam" id="PF00072">
    <property type="entry name" value="Response_reg"/>
    <property type="match status" value="1"/>
</dbReference>
<sequence length="558" mass="61815">MKIYIVDDHPSNIEVCKMMLSDLDARISTFNSGLNVISALQEVNELPDVIVLDVMMPELDGFQTAQIIREAFPNRHIAIIFLTALDDQESFGKCLTFGDDFIPKPVQRNVLLAKVQAHVRIAKMYNEVAKQRSELSHFHEQVRYDYTIAESIFANLKQEMEGCLDVVSGVDYFSSPSTVFNGDLIILARRPHGGIYAMIADATGHGLPAAISAIPATRAFNSMAAKGMALGEIVSEINSALVRFLPMGMMLAASLFEISGNGRHIRWWGGGLPDAFLLNHDGSVAERLTSTHMPLGVLEEREFDASVISFELLEGQSIITYTDGVTESPNEEGEQFGETRLLRVIEQHPYDIIKALQKAVAAFSCRQRHDDLSILTLKCPIVSASPESEQTRCDPQLLSQLPLKSCLTLNKPQIASHHLLPDLRAILKGIVSGGPHLDLICSVLSELLANAIDHGLLELDSKLKEDADGFFVYYQAREEKLEQLSQDAYLSIQFDYQPERTLLAIIIEHNGVGFDYSNPVQQVQESQLHGRGRILLNELCESVVYSNGGKCVTATYQL</sequence>
<organism evidence="4 5">
    <name type="scientific">Vibrio vulnificus</name>
    <dbReference type="NCBI Taxonomy" id="672"/>
    <lineage>
        <taxon>Bacteria</taxon>
        <taxon>Pseudomonadati</taxon>
        <taxon>Pseudomonadota</taxon>
        <taxon>Gammaproteobacteria</taxon>
        <taxon>Vibrionales</taxon>
        <taxon>Vibrionaceae</taxon>
        <taxon>Vibrio</taxon>
    </lineage>
</organism>
<dbReference type="CDD" id="cd16936">
    <property type="entry name" value="HATPase_RsbW-like"/>
    <property type="match status" value="1"/>
</dbReference>
<dbReference type="Gene3D" id="3.40.50.2300">
    <property type="match status" value="1"/>
</dbReference>
<protein>
    <submittedName>
        <fullName evidence="4">Two-component system sensor histidine kinase/response regulator</fullName>
    </submittedName>
</protein>
<dbReference type="InterPro" id="IPR011006">
    <property type="entry name" value="CheY-like_superfamily"/>
</dbReference>
<reference evidence="4 5" key="1">
    <citation type="journal article" date="2018" name="Front. Microbiol.">
        <title>Phylogeny of Vibrio vulnificus from the Analysis of the Core-Genome: Implications for Intra-Species Taxonomy.</title>
        <authorList>
            <person name="Roig F.J."/>
            <person name="Gonzalez-Candelas F."/>
            <person name="Sanjuan E."/>
            <person name="Fouz B."/>
            <person name="Feil E.J."/>
            <person name="Llorens C."/>
            <person name="Baker-Austin C."/>
            <person name="Oliver J.D."/>
            <person name="Danin-Poleg Y."/>
            <person name="Gibas C.J."/>
            <person name="Kashi Y."/>
            <person name="Gulig P.A."/>
            <person name="Morrison S.S."/>
            <person name="Amaro C."/>
        </authorList>
    </citation>
    <scope>NUCLEOTIDE SEQUENCE [LARGE SCALE GENOMIC DNA]</scope>
    <source>
        <strain evidence="4 5">CECT4608</strain>
    </source>
</reference>
<evidence type="ECO:0000256" key="2">
    <source>
        <dbReference type="PROSITE-ProRule" id="PRU00169"/>
    </source>
</evidence>
<dbReference type="GO" id="GO:0016301">
    <property type="term" value="F:kinase activity"/>
    <property type="evidence" value="ECO:0007669"/>
    <property type="project" value="UniProtKB-KW"/>
</dbReference>
<dbReference type="Gene3D" id="3.60.40.10">
    <property type="entry name" value="PPM-type phosphatase domain"/>
    <property type="match status" value="1"/>
</dbReference>
<feature type="domain" description="Response regulatory" evidence="3">
    <location>
        <begin position="2"/>
        <end position="119"/>
    </location>
</feature>
<keyword evidence="4" id="KW-0808">Transferase</keyword>
<name>A0A2S3QY60_VIBVL</name>
<dbReference type="InterPro" id="IPR001932">
    <property type="entry name" value="PPM-type_phosphatase-like_dom"/>
</dbReference>
<dbReference type="SUPFAM" id="SSF52172">
    <property type="entry name" value="CheY-like"/>
    <property type="match status" value="1"/>
</dbReference>
<dbReference type="PROSITE" id="PS50110">
    <property type="entry name" value="RESPONSE_REGULATORY"/>
    <property type="match status" value="1"/>
</dbReference>
<evidence type="ECO:0000313" key="5">
    <source>
        <dbReference type="Proteomes" id="UP000237466"/>
    </source>
</evidence>
<dbReference type="Pfam" id="PF07228">
    <property type="entry name" value="SpoIIE"/>
    <property type="match status" value="1"/>
</dbReference>
<dbReference type="GO" id="GO:0016791">
    <property type="term" value="F:phosphatase activity"/>
    <property type="evidence" value="ECO:0007669"/>
    <property type="project" value="TreeGrafter"/>
</dbReference>
<evidence type="ECO:0000259" key="3">
    <source>
        <dbReference type="PROSITE" id="PS50110"/>
    </source>
</evidence>
<evidence type="ECO:0000313" key="4">
    <source>
        <dbReference type="EMBL" id="POB43856.1"/>
    </source>
</evidence>
<dbReference type="PANTHER" id="PTHR43156:SF2">
    <property type="entry name" value="STAGE II SPORULATION PROTEIN E"/>
    <property type="match status" value="1"/>
</dbReference>
<dbReference type="Gene3D" id="3.30.565.10">
    <property type="entry name" value="Histidine kinase-like ATPase, C-terminal domain"/>
    <property type="match status" value="1"/>
</dbReference>
<keyword evidence="2" id="KW-0597">Phosphoprotein</keyword>
<dbReference type="AlphaFoldDB" id="A0A2S3QY60"/>
<keyword evidence="1" id="KW-0378">Hydrolase</keyword>
<dbReference type="EMBL" id="PDGH01000126">
    <property type="protein sequence ID" value="POB43856.1"/>
    <property type="molecule type" value="Genomic_DNA"/>
</dbReference>
<dbReference type="PANTHER" id="PTHR43156">
    <property type="entry name" value="STAGE II SPORULATION PROTEIN E-RELATED"/>
    <property type="match status" value="1"/>
</dbReference>
<dbReference type="InterPro" id="IPR001789">
    <property type="entry name" value="Sig_transdc_resp-reg_receiver"/>
</dbReference>
<keyword evidence="4" id="KW-0418">Kinase</keyword>
<comment type="caution">
    <text evidence="4">The sequence shown here is derived from an EMBL/GenBank/DDBJ whole genome shotgun (WGS) entry which is preliminary data.</text>
</comment>
<proteinExistence type="predicted"/>
<dbReference type="InterPro" id="IPR036457">
    <property type="entry name" value="PPM-type-like_dom_sf"/>
</dbReference>
<dbReference type="SUPFAM" id="SSF81606">
    <property type="entry name" value="PP2C-like"/>
    <property type="match status" value="1"/>
</dbReference>
<gene>
    <name evidence="4" type="ORF">CRN52_19170</name>
</gene>
<accession>A0A2S3QY60</accession>
<dbReference type="GO" id="GO:0000160">
    <property type="term" value="P:phosphorelay signal transduction system"/>
    <property type="evidence" value="ECO:0007669"/>
    <property type="project" value="InterPro"/>
</dbReference>
<dbReference type="RefSeq" id="WP_103200966.1">
    <property type="nucleotide sequence ID" value="NZ_JAODPN010000003.1"/>
</dbReference>
<dbReference type="Proteomes" id="UP000237466">
    <property type="component" value="Unassembled WGS sequence"/>
</dbReference>
<dbReference type="InterPro" id="IPR036890">
    <property type="entry name" value="HATPase_C_sf"/>
</dbReference>
<feature type="modified residue" description="4-aspartylphosphate" evidence="2">
    <location>
        <position position="53"/>
    </location>
</feature>